<evidence type="ECO:0000259" key="3">
    <source>
        <dbReference type="Pfam" id="PF16254"/>
    </source>
</evidence>
<feature type="domain" description="DUF2172" evidence="1">
    <location>
        <begin position="57"/>
        <end position="149"/>
    </location>
</feature>
<feature type="domain" description="DUF4910" evidence="3">
    <location>
        <begin position="8"/>
        <end position="349"/>
    </location>
</feature>
<dbReference type="Gene3D" id="1.10.10.10">
    <property type="entry name" value="Winged helix-like DNA-binding domain superfamily/Winged helix DNA-binding domain"/>
    <property type="match status" value="1"/>
</dbReference>
<feature type="domain" description="UCP01524 winged helix-turn-helix" evidence="2">
    <location>
        <begin position="354"/>
        <end position="428"/>
    </location>
</feature>
<dbReference type="SUPFAM" id="SSF53187">
    <property type="entry name" value="Zn-dependent exopeptidases"/>
    <property type="match status" value="1"/>
</dbReference>
<keyword evidence="5" id="KW-1185">Reference proteome</keyword>
<evidence type="ECO:0000259" key="1">
    <source>
        <dbReference type="Pfam" id="PF09940"/>
    </source>
</evidence>
<dbReference type="Proteomes" id="UP001202961">
    <property type="component" value="Unassembled WGS sequence"/>
</dbReference>
<protein>
    <submittedName>
        <fullName evidence="4">DUF4910 domain-containing protein</fullName>
    </submittedName>
</protein>
<dbReference type="RefSeq" id="WP_250933677.1">
    <property type="nucleotide sequence ID" value="NZ_JAMQBK010000133.1"/>
</dbReference>
<dbReference type="EMBL" id="JAMQBK010000133">
    <property type="protein sequence ID" value="MCM2375141.1"/>
    <property type="molecule type" value="Genomic_DNA"/>
</dbReference>
<dbReference type="PIRSF" id="PIRSF015244">
    <property type="entry name" value="UCP015244"/>
    <property type="match status" value="1"/>
</dbReference>
<proteinExistence type="predicted"/>
<comment type="caution">
    <text evidence="4">The sequence shown here is derived from an EMBL/GenBank/DDBJ whole genome shotgun (WGS) entry which is preliminary data.</text>
</comment>
<evidence type="ECO:0000313" key="5">
    <source>
        <dbReference type="Proteomes" id="UP001202961"/>
    </source>
</evidence>
<dbReference type="Pfam" id="PF16254">
    <property type="entry name" value="DUF4910"/>
    <property type="match status" value="1"/>
</dbReference>
<name>A0ABT0UEH5_9BACT</name>
<dbReference type="Gene3D" id="3.40.630.10">
    <property type="entry name" value="Zn peptidases"/>
    <property type="match status" value="1"/>
</dbReference>
<dbReference type="Pfam" id="PF09940">
    <property type="entry name" value="DUF2172"/>
    <property type="match status" value="1"/>
</dbReference>
<sequence length="442" mass="50049">MSGQVMLDLAARLFHLHRSQTGEGVRETFRILSEYIPLEVQEIPSGTRVLDWQIPDEWRIRDASIATADGKRIVDYADSNLHVVNGSRGVKQTMTWSDLESHVFVADDHPDWIPYRTCFFRDEWGFCVTHSQRDRMRESDAPLHVTIDAEYFPGSMSLAECRLDSTVDSAAEHCVLIHCHTCHPSLANDNLSSLVVACQLIDHLRNQPRRYTYRFLFAPATIGPIAWLAQQTQTQIDAIDHGLVLTLLGDSAPLTYKQTRCGDAPIDAIVSSAIKRQGRSLRLCPFDPFGYDERQFSSPGFDLPMGRLSRAIHGEFPEYHMSADNLEFIQQESLEDSLDALIGITQGIESSRYPLNLHPHAEPQLGRYGIFRAFGQRDDRGDFQAAMMWLLNLADGSHEISGIAHRSGLPDELVKEVADKLAEFELIEWIDYPSCRRPSRQI</sequence>
<reference evidence="4 5" key="1">
    <citation type="journal article" date="2022" name="Syst. Appl. Microbiol.">
        <title>Rhodopirellula aestuarii sp. nov., a novel member of the genus Rhodopirellula isolated from brackish sediments collected in the Tagus River estuary, Portugal.</title>
        <authorList>
            <person name="Vitorino I.R."/>
            <person name="Klimek D."/>
            <person name="Calusinska M."/>
            <person name="Lobo-da-Cunha A."/>
            <person name="Vasconcelos V."/>
            <person name="Lage O.M."/>
        </authorList>
    </citation>
    <scope>NUCLEOTIDE SEQUENCE [LARGE SCALE GENOMIC DNA]</scope>
    <source>
        <strain evidence="4 5">ICT_H3.1</strain>
    </source>
</reference>
<dbReference type="Gene3D" id="3.50.30.90">
    <property type="match status" value="1"/>
</dbReference>
<dbReference type="InterPro" id="IPR012353">
    <property type="entry name" value="UCP015244"/>
</dbReference>
<dbReference type="InterPro" id="IPR032622">
    <property type="entry name" value="UCP01524_HTH"/>
</dbReference>
<organism evidence="4 5">
    <name type="scientific">Aporhodopirellula aestuarii</name>
    <dbReference type="NCBI Taxonomy" id="2950107"/>
    <lineage>
        <taxon>Bacteria</taxon>
        <taxon>Pseudomonadati</taxon>
        <taxon>Planctomycetota</taxon>
        <taxon>Planctomycetia</taxon>
        <taxon>Pirellulales</taxon>
        <taxon>Pirellulaceae</taxon>
        <taxon>Aporhodopirellula</taxon>
    </lineage>
</organism>
<accession>A0ABT0UEH5</accession>
<gene>
    <name evidence="4" type="ORF">NB063_31345</name>
</gene>
<dbReference type="Pfam" id="PF16221">
    <property type="entry name" value="HTH_47"/>
    <property type="match status" value="1"/>
</dbReference>
<evidence type="ECO:0000259" key="2">
    <source>
        <dbReference type="Pfam" id="PF16221"/>
    </source>
</evidence>
<evidence type="ECO:0000313" key="4">
    <source>
        <dbReference type="EMBL" id="MCM2375141.1"/>
    </source>
</evidence>
<dbReference type="InterPro" id="IPR032610">
    <property type="entry name" value="DUF2172"/>
</dbReference>
<dbReference type="InterPro" id="IPR036388">
    <property type="entry name" value="WH-like_DNA-bd_sf"/>
</dbReference>
<dbReference type="InterPro" id="IPR032589">
    <property type="entry name" value="DUF4910"/>
</dbReference>